<name>A0AAD7B9H6_9AGAR</name>
<keyword evidence="5" id="KW-1185">Reference proteome</keyword>
<evidence type="ECO:0000313" key="5">
    <source>
        <dbReference type="Proteomes" id="UP001221142"/>
    </source>
</evidence>
<dbReference type="PANTHER" id="PTHR31373:SF27">
    <property type="entry name" value="TROVE DOMAIN-CONTAINING PROTEIN"/>
    <property type="match status" value="1"/>
</dbReference>
<dbReference type="Pfam" id="PF11443">
    <property type="entry name" value="DUF2828"/>
    <property type="match status" value="1"/>
</dbReference>
<accession>A0AAD7B9H6</accession>
<evidence type="ECO:0000259" key="3">
    <source>
        <dbReference type="Pfam" id="PF25043"/>
    </source>
</evidence>
<evidence type="ECO:0000313" key="4">
    <source>
        <dbReference type="EMBL" id="KAJ7614136.1"/>
    </source>
</evidence>
<dbReference type="Proteomes" id="UP001221142">
    <property type="component" value="Unassembled WGS sequence"/>
</dbReference>
<evidence type="ECO:0000256" key="1">
    <source>
        <dbReference type="SAM" id="MobiDB-lite"/>
    </source>
</evidence>
<dbReference type="InterPro" id="IPR056690">
    <property type="entry name" value="DUF7788"/>
</dbReference>
<feature type="region of interest" description="Disordered" evidence="1">
    <location>
        <begin position="55"/>
        <end position="91"/>
    </location>
</feature>
<dbReference type="PANTHER" id="PTHR31373">
    <property type="entry name" value="OS06G0652100 PROTEIN"/>
    <property type="match status" value="1"/>
</dbReference>
<dbReference type="Pfam" id="PF25043">
    <property type="entry name" value="DUF7788"/>
    <property type="match status" value="1"/>
</dbReference>
<comment type="caution">
    <text evidence="4">The sequence shown here is derived from an EMBL/GenBank/DDBJ whole genome shotgun (WGS) entry which is preliminary data.</text>
</comment>
<sequence>MALARPTLRPFRQLLPLIRFHRSSAHVSRTRSCQNPTLPAIPELFDPNFLDTLIPPGSPPPKLPEDAGPRNPIVEASGWDSRDPRRRPRTKKDPVLAAFNNIWQYAWGYTDKELLDKAWAEDPALTLKIIWKLRGFLPLYEHHPRTAIANLHLLVTPVRGKEGKRSHGYWKDLLNILALATVDELNIISRSRTKFLHGLPDVQPRISPSHGPKKLGIKTRRAAVGVPNHTRIQRKLVDPKYRALFIAVARLFSDRLLADWRLFYSGQDHDISLAPKWAPSPLAMHDRHTNISTAIARLILHDGPVLALPSVYFPTALKDLSLESPEATDILRSFYRRWILTPLRAATRVPEMLMSTNRWADIPYNRVGKVCMKKNEYRFFLHDPERFQEYLVSIDKGRRRRPVDSVTAATLQPHELIGELAWLRAPYTAYPELQKHREALVEEDRPVLEEQWKTVVQNLREARTVENAIAVLDASGSMGAMGCLKYHGRDRNETYVHTDVLPAVSLSLILAQLAKPPFNGFITFSQDPEFVKLDPGKRLRETVMDMGNAPWQRNVDLYAVFMHVILPLAIENKVKPEDMLKRVYVFTDQKFHECVSEWEWRWRWPRWRLKKRVKWETTYGLIGQAFKEAGYEVPKIVFWNLGEWSPEPAKDLEGVKMMGEFTPALLREFMGETEEVGKNKVAKEEKSDWEKDVAEGGTWLERDLRRMRKELEKDCYAGLVVLD</sequence>
<protein>
    <submittedName>
        <fullName evidence="4">Uncharacterized protein</fullName>
    </submittedName>
</protein>
<dbReference type="AlphaFoldDB" id="A0AAD7B9H6"/>
<dbReference type="InterPro" id="IPR011205">
    <property type="entry name" value="UCP015417_vWA"/>
</dbReference>
<dbReference type="EMBL" id="JARKIF010000027">
    <property type="protein sequence ID" value="KAJ7614136.1"/>
    <property type="molecule type" value="Genomic_DNA"/>
</dbReference>
<feature type="domain" description="DUF7788" evidence="3">
    <location>
        <begin position="467"/>
        <end position="692"/>
    </location>
</feature>
<evidence type="ECO:0000259" key="2">
    <source>
        <dbReference type="Pfam" id="PF11443"/>
    </source>
</evidence>
<feature type="domain" description="DUF2828" evidence="2">
    <location>
        <begin position="91"/>
        <end position="462"/>
    </location>
</feature>
<reference evidence="4" key="1">
    <citation type="submission" date="2023-03" db="EMBL/GenBank/DDBJ databases">
        <title>Massive genome expansion in bonnet fungi (Mycena s.s.) driven by repeated elements and novel gene families across ecological guilds.</title>
        <authorList>
            <consortium name="Lawrence Berkeley National Laboratory"/>
            <person name="Harder C.B."/>
            <person name="Miyauchi S."/>
            <person name="Viragh M."/>
            <person name="Kuo A."/>
            <person name="Thoen E."/>
            <person name="Andreopoulos B."/>
            <person name="Lu D."/>
            <person name="Skrede I."/>
            <person name="Drula E."/>
            <person name="Henrissat B."/>
            <person name="Morin E."/>
            <person name="Kohler A."/>
            <person name="Barry K."/>
            <person name="LaButti K."/>
            <person name="Morin E."/>
            <person name="Salamov A."/>
            <person name="Lipzen A."/>
            <person name="Mereny Z."/>
            <person name="Hegedus B."/>
            <person name="Baldrian P."/>
            <person name="Stursova M."/>
            <person name="Weitz H."/>
            <person name="Taylor A."/>
            <person name="Grigoriev I.V."/>
            <person name="Nagy L.G."/>
            <person name="Martin F."/>
            <person name="Kauserud H."/>
        </authorList>
    </citation>
    <scope>NUCLEOTIDE SEQUENCE</scope>
    <source>
        <strain evidence="4">9284</strain>
    </source>
</reference>
<organism evidence="4 5">
    <name type="scientific">Roridomyces roridus</name>
    <dbReference type="NCBI Taxonomy" id="1738132"/>
    <lineage>
        <taxon>Eukaryota</taxon>
        <taxon>Fungi</taxon>
        <taxon>Dikarya</taxon>
        <taxon>Basidiomycota</taxon>
        <taxon>Agaricomycotina</taxon>
        <taxon>Agaricomycetes</taxon>
        <taxon>Agaricomycetidae</taxon>
        <taxon>Agaricales</taxon>
        <taxon>Marasmiineae</taxon>
        <taxon>Mycenaceae</taxon>
        <taxon>Roridomyces</taxon>
    </lineage>
</organism>
<gene>
    <name evidence="4" type="ORF">FB45DRAFT_1111250</name>
</gene>
<proteinExistence type="predicted"/>
<dbReference type="InterPro" id="IPR058580">
    <property type="entry name" value="DUF2828"/>
</dbReference>